<gene>
    <name evidence="3" type="ORF">SAMN06265795_103195</name>
</gene>
<protein>
    <submittedName>
        <fullName evidence="3">Tetratricopeptide repeat-containing protein</fullName>
    </submittedName>
</protein>
<dbReference type="InterPro" id="IPR039564">
    <property type="entry name" value="Peptidase_C39-like"/>
</dbReference>
<proteinExistence type="predicted"/>
<keyword evidence="1" id="KW-0732">Signal</keyword>
<evidence type="ECO:0000259" key="2">
    <source>
        <dbReference type="Pfam" id="PF13529"/>
    </source>
</evidence>
<dbReference type="EMBL" id="FZOT01000003">
    <property type="protein sequence ID" value="SNS52178.1"/>
    <property type="molecule type" value="Genomic_DNA"/>
</dbReference>
<dbReference type="Pfam" id="PF13529">
    <property type="entry name" value="Peptidase_C39_2"/>
    <property type="match status" value="1"/>
</dbReference>
<feature type="domain" description="Peptidase C39-like" evidence="2">
    <location>
        <begin position="47"/>
        <end position="155"/>
    </location>
</feature>
<dbReference type="Gene3D" id="3.90.70.10">
    <property type="entry name" value="Cysteine proteinases"/>
    <property type="match status" value="1"/>
</dbReference>
<reference evidence="3 4" key="1">
    <citation type="submission" date="2017-06" db="EMBL/GenBank/DDBJ databases">
        <authorList>
            <person name="Kim H.J."/>
            <person name="Triplett B.A."/>
        </authorList>
    </citation>
    <scope>NUCLEOTIDE SEQUENCE [LARGE SCALE GENOMIC DNA]</scope>
    <source>
        <strain evidence="3 4">U15</strain>
    </source>
</reference>
<dbReference type="NCBIfam" id="NF033920">
    <property type="entry name" value="C39_PA2778_fam"/>
    <property type="match status" value="1"/>
</dbReference>
<dbReference type="CDD" id="cd02549">
    <property type="entry name" value="Peptidase_C39A"/>
    <property type="match status" value="1"/>
</dbReference>
<sequence length="319" mass="33821">MAKPWQALRLALLLLLLALGGCATQTAALREQPLSGLPRRAELAATPFFAQERYQCGPAALAMVLQASGQPVSPEELVPQVYVPQRQGSLAPEMLAAGRRNGAVAVPIAPKLSSLLQEVAAGNPVVILQNLSLPISPLWHYAVVIGYNLDDEELILRSGTTERQVMAMSTFEHTWARGDYWGMVALPPGRLPASVDEAGVAEALVGFEKSAPPQRSRLAYDAALKRWPRNLTLQLGSGNAAYAAGDLPAAIDAFTRASQDHPDSAPAFNNLASALAEAGKLDEARAAAEKAVAIGGPWREAALGTLADIRARQATPTMR</sequence>
<dbReference type="Gene3D" id="1.25.40.10">
    <property type="entry name" value="Tetratricopeptide repeat domain"/>
    <property type="match status" value="1"/>
</dbReference>
<organism evidence="3 4">
    <name type="scientific">Noviherbaspirillum humi</name>
    <dbReference type="NCBI Taxonomy" id="1688639"/>
    <lineage>
        <taxon>Bacteria</taxon>
        <taxon>Pseudomonadati</taxon>
        <taxon>Pseudomonadota</taxon>
        <taxon>Betaproteobacteria</taxon>
        <taxon>Burkholderiales</taxon>
        <taxon>Oxalobacteraceae</taxon>
        <taxon>Noviherbaspirillum</taxon>
    </lineage>
</organism>
<dbReference type="Pfam" id="PF13432">
    <property type="entry name" value="TPR_16"/>
    <property type="match status" value="1"/>
</dbReference>
<dbReference type="Proteomes" id="UP000198284">
    <property type="component" value="Unassembled WGS sequence"/>
</dbReference>
<dbReference type="AlphaFoldDB" id="A0A239F6T4"/>
<dbReference type="InterPro" id="IPR011990">
    <property type="entry name" value="TPR-like_helical_dom_sf"/>
</dbReference>
<evidence type="ECO:0000313" key="3">
    <source>
        <dbReference type="EMBL" id="SNS52178.1"/>
    </source>
</evidence>
<dbReference type="SUPFAM" id="SSF48452">
    <property type="entry name" value="TPR-like"/>
    <property type="match status" value="1"/>
</dbReference>
<name>A0A239F6T4_9BURK</name>
<feature type="signal peptide" evidence="1">
    <location>
        <begin position="1"/>
        <end position="27"/>
    </location>
</feature>
<dbReference type="OrthoDB" id="9814129at2"/>
<dbReference type="PROSITE" id="PS51257">
    <property type="entry name" value="PROKAR_LIPOPROTEIN"/>
    <property type="match status" value="1"/>
</dbReference>
<evidence type="ECO:0000256" key="1">
    <source>
        <dbReference type="SAM" id="SignalP"/>
    </source>
</evidence>
<accession>A0A239F6T4</accession>
<feature type="chain" id="PRO_5013258004" evidence="1">
    <location>
        <begin position="28"/>
        <end position="319"/>
    </location>
</feature>
<dbReference type="RefSeq" id="WP_089398692.1">
    <property type="nucleotide sequence ID" value="NZ_FZOT01000003.1"/>
</dbReference>
<evidence type="ECO:0000313" key="4">
    <source>
        <dbReference type="Proteomes" id="UP000198284"/>
    </source>
</evidence>
<dbReference type="InterPro" id="IPR039563">
    <property type="entry name" value="Peptidase_C39_single_dom"/>
</dbReference>
<keyword evidence="4" id="KW-1185">Reference proteome</keyword>